<dbReference type="InterPro" id="IPR011146">
    <property type="entry name" value="HIT-like"/>
</dbReference>
<evidence type="ECO:0000313" key="6">
    <source>
        <dbReference type="Proteomes" id="UP000297855"/>
    </source>
</evidence>
<evidence type="ECO:0000256" key="1">
    <source>
        <dbReference type="PIRSR" id="PIRSR601310-1"/>
    </source>
</evidence>
<dbReference type="CDD" id="cd01276">
    <property type="entry name" value="PKCI_related"/>
    <property type="match status" value="1"/>
</dbReference>
<protein>
    <submittedName>
        <fullName evidence="5">Histidine triad nucleotide-binding protein</fullName>
    </submittedName>
</protein>
<evidence type="ECO:0000259" key="4">
    <source>
        <dbReference type="PROSITE" id="PS51084"/>
    </source>
</evidence>
<dbReference type="PRINTS" id="PR00332">
    <property type="entry name" value="HISTRIAD"/>
</dbReference>
<feature type="active site" description="Tele-AMP-histidine intermediate" evidence="1">
    <location>
        <position position="102"/>
    </location>
</feature>
<evidence type="ECO:0000256" key="3">
    <source>
        <dbReference type="PROSITE-ProRule" id="PRU00464"/>
    </source>
</evidence>
<dbReference type="InterPro" id="IPR036265">
    <property type="entry name" value="HIT-like_sf"/>
</dbReference>
<dbReference type="PANTHER" id="PTHR23089">
    <property type="entry name" value="HISTIDINE TRIAD HIT PROTEIN"/>
    <property type="match status" value="1"/>
</dbReference>
<organism evidence="5 6">
    <name type="scientific">Leptospira fluminis</name>
    <dbReference type="NCBI Taxonomy" id="2484979"/>
    <lineage>
        <taxon>Bacteria</taxon>
        <taxon>Pseudomonadati</taxon>
        <taxon>Spirochaetota</taxon>
        <taxon>Spirochaetia</taxon>
        <taxon>Leptospirales</taxon>
        <taxon>Leptospiraceae</taxon>
        <taxon>Leptospira</taxon>
    </lineage>
</organism>
<proteinExistence type="predicted"/>
<gene>
    <name evidence="5" type="ORF">EHO61_16185</name>
</gene>
<evidence type="ECO:0000256" key="2">
    <source>
        <dbReference type="PIRSR" id="PIRSR601310-3"/>
    </source>
</evidence>
<name>A0A4R9GLE5_9LEPT</name>
<dbReference type="PROSITE" id="PS51084">
    <property type="entry name" value="HIT_2"/>
    <property type="match status" value="1"/>
</dbReference>
<dbReference type="InterPro" id="IPR019808">
    <property type="entry name" value="Histidine_triad_CS"/>
</dbReference>
<keyword evidence="6" id="KW-1185">Reference proteome</keyword>
<dbReference type="InterPro" id="IPR001310">
    <property type="entry name" value="Histidine_triad_HIT"/>
</dbReference>
<dbReference type="PROSITE" id="PS00892">
    <property type="entry name" value="HIT_1"/>
    <property type="match status" value="1"/>
</dbReference>
<feature type="domain" description="HIT" evidence="4">
    <location>
        <begin position="7"/>
        <end position="116"/>
    </location>
</feature>
<dbReference type="SUPFAM" id="SSF54197">
    <property type="entry name" value="HIT-like"/>
    <property type="match status" value="1"/>
</dbReference>
<accession>A0A4R9GLE5</accession>
<sequence length="116" mass="13067">MNDANCLFCRIIRKEIPAKIAYEDENILAFHDISPQAPVHVLVIPKKHYVSLDELGEGEKNLAGELLFRIRELARSLGLAQNGYRVVNNRGPQGGQTVFHLHFHLLGGRQMTWPPG</sequence>
<reference evidence="5" key="1">
    <citation type="journal article" date="2019" name="PLoS Negl. Trop. Dis.">
        <title>Revisiting the worldwide diversity of Leptospira species in the environment.</title>
        <authorList>
            <person name="Vincent A.T."/>
            <person name="Schiettekatte O."/>
            <person name="Bourhy P."/>
            <person name="Veyrier F.J."/>
            <person name="Picardeau M."/>
        </authorList>
    </citation>
    <scope>NUCLEOTIDE SEQUENCE [LARGE SCALE GENOMIC DNA]</scope>
    <source>
        <strain evidence="5">SCS5</strain>
    </source>
</reference>
<dbReference type="GO" id="GO:0003824">
    <property type="term" value="F:catalytic activity"/>
    <property type="evidence" value="ECO:0007669"/>
    <property type="project" value="InterPro"/>
</dbReference>
<dbReference type="Pfam" id="PF01230">
    <property type="entry name" value="HIT"/>
    <property type="match status" value="1"/>
</dbReference>
<dbReference type="RefSeq" id="WP_135814594.1">
    <property type="nucleotide sequence ID" value="NZ_RQEV01000017.1"/>
</dbReference>
<dbReference type="AlphaFoldDB" id="A0A4R9GLE5"/>
<dbReference type="Gene3D" id="3.30.428.10">
    <property type="entry name" value="HIT-like"/>
    <property type="match status" value="1"/>
</dbReference>
<evidence type="ECO:0000313" key="5">
    <source>
        <dbReference type="EMBL" id="TGK15220.1"/>
    </source>
</evidence>
<dbReference type="OrthoDB" id="9784774at2"/>
<comment type="caution">
    <text evidence="5">The sequence shown here is derived from an EMBL/GenBank/DDBJ whole genome shotgun (WGS) entry which is preliminary data.</text>
</comment>
<dbReference type="Proteomes" id="UP000297855">
    <property type="component" value="Unassembled WGS sequence"/>
</dbReference>
<dbReference type="EMBL" id="RQEV01000017">
    <property type="protein sequence ID" value="TGK15220.1"/>
    <property type="molecule type" value="Genomic_DNA"/>
</dbReference>
<feature type="short sequence motif" description="Histidine triad motif" evidence="2 3">
    <location>
        <begin position="100"/>
        <end position="104"/>
    </location>
</feature>